<keyword evidence="1" id="KW-1133">Transmembrane helix</keyword>
<comment type="caution">
    <text evidence="3">The sequence shown here is derived from an EMBL/GenBank/DDBJ whole genome shotgun (WGS) entry which is preliminary data.</text>
</comment>
<proteinExistence type="predicted"/>
<feature type="transmembrane region" description="Helical" evidence="1">
    <location>
        <begin position="6"/>
        <end position="26"/>
    </location>
</feature>
<dbReference type="EMBL" id="JBHUDE010000009">
    <property type="protein sequence ID" value="MFD1606556.1"/>
    <property type="molecule type" value="Genomic_DNA"/>
</dbReference>
<sequence>MQWGHIKTLFILSFLILNIYLISAFIDRQQDVGYLDNQELPIEDQLASENITYENIDENVSQLPYISVIQHELSEDELEELENVEGQTTEVFNNNLVVSELETAVQISPDMTPEALEAAVQPLVLYGEDYSFWEWNEELNVLVFFQEKEGRTIYYNENGLLLVFLNKDNEMTHYAQTILGESEVQGDLVQLNQPPQVIGQLFNANYFNRGDEVTDAKVGYYSRIAADGVQVFAPTWKIEVNEERNHFVNAIEGIIYDNDPEEMLLNFISEHLLLRINALEEDNGLRETLLPILERRLELENRSETE</sequence>
<evidence type="ECO:0000313" key="4">
    <source>
        <dbReference type="Proteomes" id="UP001597221"/>
    </source>
</evidence>
<dbReference type="Proteomes" id="UP001597221">
    <property type="component" value="Unassembled WGS sequence"/>
</dbReference>
<gene>
    <name evidence="3" type="ORF">ACFSBH_02610</name>
</gene>
<keyword evidence="1" id="KW-0472">Membrane</keyword>
<dbReference type="RefSeq" id="WP_251512935.1">
    <property type="nucleotide sequence ID" value="NZ_JAMBON010000008.1"/>
</dbReference>
<dbReference type="Gene3D" id="3.30.310.160">
    <property type="entry name" value="YycH protein, domain 2"/>
    <property type="match status" value="1"/>
</dbReference>
<evidence type="ECO:0000313" key="3">
    <source>
        <dbReference type="EMBL" id="MFD1606556.1"/>
    </source>
</evidence>
<protein>
    <submittedName>
        <fullName evidence="3">Two-component system regulatory protein YycI</fullName>
    </submittedName>
</protein>
<feature type="domain" description="Regulatory protein YycH-like" evidence="2">
    <location>
        <begin position="37"/>
        <end position="251"/>
    </location>
</feature>
<accession>A0ABW4HMH0</accession>
<organism evidence="3 4">
    <name type="scientific">Oceanobacillus luteolus</name>
    <dbReference type="NCBI Taxonomy" id="1274358"/>
    <lineage>
        <taxon>Bacteria</taxon>
        <taxon>Bacillati</taxon>
        <taxon>Bacillota</taxon>
        <taxon>Bacilli</taxon>
        <taxon>Bacillales</taxon>
        <taxon>Bacillaceae</taxon>
        <taxon>Oceanobacillus</taxon>
    </lineage>
</organism>
<keyword evidence="1" id="KW-0812">Transmembrane</keyword>
<dbReference type="InterPro" id="IPR018604">
    <property type="entry name" value="YycI-like"/>
</dbReference>
<evidence type="ECO:0000259" key="2">
    <source>
        <dbReference type="Pfam" id="PF09648"/>
    </source>
</evidence>
<evidence type="ECO:0000256" key="1">
    <source>
        <dbReference type="SAM" id="Phobius"/>
    </source>
</evidence>
<keyword evidence="4" id="KW-1185">Reference proteome</keyword>
<name>A0ABW4HMH0_9BACI</name>
<dbReference type="InterPro" id="IPR042274">
    <property type="entry name" value="YycH/YycI_2"/>
</dbReference>
<reference evidence="4" key="1">
    <citation type="journal article" date="2019" name="Int. J. Syst. Evol. Microbiol.">
        <title>The Global Catalogue of Microorganisms (GCM) 10K type strain sequencing project: providing services to taxonomists for standard genome sequencing and annotation.</title>
        <authorList>
            <consortium name="The Broad Institute Genomics Platform"/>
            <consortium name="The Broad Institute Genome Sequencing Center for Infectious Disease"/>
            <person name="Wu L."/>
            <person name="Ma J."/>
        </authorList>
    </citation>
    <scope>NUCLEOTIDE SEQUENCE [LARGE SCALE GENOMIC DNA]</scope>
    <source>
        <strain evidence="4">CGMCC 1.12376</strain>
    </source>
</reference>
<dbReference type="Pfam" id="PF09648">
    <property type="entry name" value="YycI"/>
    <property type="match status" value="1"/>
</dbReference>